<evidence type="ECO:0000256" key="5">
    <source>
        <dbReference type="PIRSR" id="PIRSR600760-2"/>
    </source>
</evidence>
<dbReference type="Proteomes" id="UP000219465">
    <property type="component" value="Unassembled WGS sequence"/>
</dbReference>
<dbReference type="CDD" id="cd01517">
    <property type="entry name" value="PAP_phosphatase"/>
    <property type="match status" value="1"/>
</dbReference>
<accession>A0A286HL69</accession>
<evidence type="ECO:0000256" key="2">
    <source>
        <dbReference type="ARBA" id="ARBA00022723"/>
    </source>
</evidence>
<evidence type="ECO:0000313" key="6">
    <source>
        <dbReference type="EMBL" id="SOE08550.1"/>
    </source>
</evidence>
<dbReference type="GO" id="GO:0008934">
    <property type="term" value="F:inositol monophosphate 1-phosphatase activity"/>
    <property type="evidence" value="ECO:0007669"/>
    <property type="project" value="TreeGrafter"/>
</dbReference>
<dbReference type="Pfam" id="PF00459">
    <property type="entry name" value="Inositol_P"/>
    <property type="match status" value="1"/>
</dbReference>
<dbReference type="PROSITE" id="PS00629">
    <property type="entry name" value="IMP_1"/>
    <property type="match status" value="1"/>
</dbReference>
<gene>
    <name evidence="6" type="ORF">SAMN05877838_0273</name>
</gene>
<dbReference type="SUPFAM" id="SSF56655">
    <property type="entry name" value="Carbohydrate phosphatase"/>
    <property type="match status" value="1"/>
</dbReference>
<dbReference type="PRINTS" id="PR00377">
    <property type="entry name" value="IMPHPHTASES"/>
</dbReference>
<dbReference type="AlphaFoldDB" id="A0A286HL69"/>
<keyword evidence="7" id="KW-1185">Reference proteome</keyword>
<dbReference type="GO" id="GO:0006020">
    <property type="term" value="P:inositol metabolic process"/>
    <property type="evidence" value="ECO:0007669"/>
    <property type="project" value="TreeGrafter"/>
</dbReference>
<dbReference type="PANTHER" id="PTHR20854">
    <property type="entry name" value="INOSITOL MONOPHOSPHATASE"/>
    <property type="match status" value="1"/>
</dbReference>
<evidence type="ECO:0000256" key="1">
    <source>
        <dbReference type="ARBA" id="ARBA00009759"/>
    </source>
</evidence>
<dbReference type="GO" id="GO:0007165">
    <property type="term" value="P:signal transduction"/>
    <property type="evidence" value="ECO:0007669"/>
    <property type="project" value="TreeGrafter"/>
</dbReference>
<feature type="binding site" evidence="5">
    <location>
        <position position="227"/>
    </location>
    <ligand>
        <name>Mg(2+)</name>
        <dbReference type="ChEBI" id="CHEBI:18420"/>
        <label>1</label>
        <note>catalytic</note>
    </ligand>
</feature>
<comment type="cofactor">
    <cofactor evidence="5">
        <name>Mg(2+)</name>
        <dbReference type="ChEBI" id="CHEBI:18420"/>
    </cofactor>
</comment>
<dbReference type="OrthoDB" id="9785695at2"/>
<feature type="binding site" evidence="5">
    <location>
        <position position="100"/>
    </location>
    <ligand>
        <name>Mg(2+)</name>
        <dbReference type="ChEBI" id="CHEBI:18420"/>
        <label>1</label>
        <note>catalytic</note>
    </ligand>
</feature>
<dbReference type="EMBL" id="OCPC01000001">
    <property type="protein sequence ID" value="SOE08550.1"/>
    <property type="molecule type" value="Genomic_DNA"/>
</dbReference>
<dbReference type="InterPro" id="IPR000760">
    <property type="entry name" value="Inositol_monophosphatase-like"/>
</dbReference>
<protein>
    <submittedName>
        <fullName evidence="6">Fructose-1,6-bisphosphatase/inositol monophosphatase family enzyme</fullName>
    </submittedName>
</protein>
<reference evidence="7" key="1">
    <citation type="submission" date="2017-08" db="EMBL/GenBank/DDBJ databases">
        <authorList>
            <person name="Varghese N."/>
            <person name="Submissions S."/>
        </authorList>
    </citation>
    <scope>NUCLEOTIDE SEQUENCE [LARGE SCALE GENOMIC DNA]</scope>
    <source>
        <strain evidence="7">KCTC 23107</strain>
    </source>
</reference>
<comment type="similarity">
    <text evidence="1">Belongs to the inositol monophosphatase superfamily.</text>
</comment>
<evidence type="ECO:0000256" key="3">
    <source>
        <dbReference type="ARBA" id="ARBA00022801"/>
    </source>
</evidence>
<keyword evidence="2 5" id="KW-0479">Metal-binding</keyword>
<dbReference type="RefSeq" id="WP_097104299.1">
    <property type="nucleotide sequence ID" value="NZ_OCPC01000001.1"/>
</dbReference>
<feature type="binding site" evidence="5">
    <location>
        <position position="99"/>
    </location>
    <ligand>
        <name>Mg(2+)</name>
        <dbReference type="ChEBI" id="CHEBI:18420"/>
        <label>1</label>
        <note>catalytic</note>
    </ligand>
</feature>
<name>A0A286HL69_9HYPH</name>
<evidence type="ECO:0000256" key="4">
    <source>
        <dbReference type="ARBA" id="ARBA00022842"/>
    </source>
</evidence>
<organism evidence="6 7">
    <name type="scientific">Hoeflea halophila</name>
    <dbReference type="NCBI Taxonomy" id="714899"/>
    <lineage>
        <taxon>Bacteria</taxon>
        <taxon>Pseudomonadati</taxon>
        <taxon>Pseudomonadota</taxon>
        <taxon>Alphaproteobacteria</taxon>
        <taxon>Hyphomicrobiales</taxon>
        <taxon>Rhizobiaceae</taxon>
        <taxon>Hoeflea</taxon>
    </lineage>
</organism>
<evidence type="ECO:0000313" key="7">
    <source>
        <dbReference type="Proteomes" id="UP000219465"/>
    </source>
</evidence>
<proteinExistence type="inferred from homology"/>
<keyword evidence="3" id="KW-0378">Hydrolase</keyword>
<dbReference type="Gene3D" id="3.30.540.10">
    <property type="entry name" value="Fructose-1,6-Bisphosphatase, subunit A, domain 1"/>
    <property type="match status" value="1"/>
</dbReference>
<dbReference type="PANTHER" id="PTHR20854:SF4">
    <property type="entry name" value="INOSITOL-1-MONOPHOSPHATASE-RELATED"/>
    <property type="match status" value="1"/>
</dbReference>
<feature type="binding site" evidence="5">
    <location>
        <position position="97"/>
    </location>
    <ligand>
        <name>Mg(2+)</name>
        <dbReference type="ChEBI" id="CHEBI:18420"/>
        <label>1</label>
        <note>catalytic</note>
    </ligand>
</feature>
<sequence>MSTLTATDMDWLAALLLDVGAAEIMPRFRNLGDGDVQQKTSAADLVTEADVNAERKITAALLERFPSALVIGEEAVADDPTLLDGWSKTDRLAFVVDPIDGTFNFASGVASFGVMLAVVSRGETIVGIIHDPVGKDWIMAQKGAGAIYRRMNGRESALKVAEAAGAADKMIGSASWQYMPEPERTRVARNQAHCLGSVAYRCAAQEYRLLAGGHIHFAMYHKLMPWDHLAGTLITEEAGGHVRRFDGSVYRPEHLDGGVLSATDPDSWNMVREALWRA</sequence>
<keyword evidence="4 5" id="KW-0460">Magnesium</keyword>
<dbReference type="GO" id="GO:0046872">
    <property type="term" value="F:metal ion binding"/>
    <property type="evidence" value="ECO:0007669"/>
    <property type="project" value="UniProtKB-KW"/>
</dbReference>
<feature type="binding site" evidence="5">
    <location>
        <position position="73"/>
    </location>
    <ligand>
        <name>Mg(2+)</name>
        <dbReference type="ChEBI" id="CHEBI:18420"/>
        <label>1</label>
        <note>catalytic</note>
    </ligand>
</feature>
<dbReference type="Gene3D" id="3.40.190.80">
    <property type="match status" value="1"/>
</dbReference>
<dbReference type="InterPro" id="IPR020583">
    <property type="entry name" value="Inositol_monoP_metal-BS"/>
</dbReference>